<dbReference type="EMBL" id="CP019650">
    <property type="protein sequence ID" value="AQQ68466.1"/>
    <property type="molecule type" value="Genomic_DNA"/>
</dbReference>
<name>A0A1Q2M712_9GAMM</name>
<feature type="domain" description="Cytoskeleton protein RodZ-like C-terminal" evidence="2">
    <location>
        <begin position="279"/>
        <end position="343"/>
    </location>
</feature>
<dbReference type="InterPro" id="IPR010982">
    <property type="entry name" value="Lambda_DNA-bd_dom_sf"/>
</dbReference>
<evidence type="ECO:0000313" key="4">
    <source>
        <dbReference type="Proteomes" id="UP000188219"/>
    </source>
</evidence>
<dbReference type="OrthoDB" id="9790252at2"/>
<feature type="region of interest" description="Disordered" evidence="1">
    <location>
        <begin position="1"/>
        <end position="21"/>
    </location>
</feature>
<dbReference type="KEGG" id="maga:Mag101_13105"/>
<reference evidence="3" key="1">
    <citation type="submission" date="2017-02" db="EMBL/GenBank/DDBJ databases">
        <title>Genome of Microbulbifer agarilyticus GP101.</title>
        <authorList>
            <person name="Jung J."/>
            <person name="Bae S.S."/>
            <person name="Baek K."/>
        </authorList>
    </citation>
    <scope>NUCLEOTIDE SEQUENCE [LARGE SCALE GENOMIC DNA]</scope>
    <source>
        <strain evidence="3">GP101</strain>
    </source>
</reference>
<accession>A0A1Q2M712</accession>
<evidence type="ECO:0000256" key="1">
    <source>
        <dbReference type="SAM" id="MobiDB-lite"/>
    </source>
</evidence>
<dbReference type="Proteomes" id="UP000188219">
    <property type="component" value="Chromosome"/>
</dbReference>
<dbReference type="STRING" id="260552.Mag101_13105"/>
<proteinExistence type="predicted"/>
<evidence type="ECO:0000259" key="2">
    <source>
        <dbReference type="Pfam" id="PF13464"/>
    </source>
</evidence>
<dbReference type="InterPro" id="IPR025194">
    <property type="entry name" value="RodZ-like_C"/>
</dbReference>
<gene>
    <name evidence="3" type="ORF">Mag101_13105</name>
</gene>
<dbReference type="Gene3D" id="1.10.260.40">
    <property type="entry name" value="lambda repressor-like DNA-binding domains"/>
    <property type="match status" value="1"/>
</dbReference>
<organism evidence="3 4">
    <name type="scientific">Microbulbifer agarilyticus</name>
    <dbReference type="NCBI Taxonomy" id="260552"/>
    <lineage>
        <taxon>Bacteria</taxon>
        <taxon>Pseudomonadati</taxon>
        <taxon>Pseudomonadota</taxon>
        <taxon>Gammaproteobacteria</taxon>
        <taxon>Cellvibrionales</taxon>
        <taxon>Microbulbiferaceae</taxon>
        <taxon>Microbulbifer</taxon>
    </lineage>
</organism>
<dbReference type="GO" id="GO:0003677">
    <property type="term" value="F:DNA binding"/>
    <property type="evidence" value="ECO:0007669"/>
    <property type="project" value="InterPro"/>
</dbReference>
<dbReference type="PANTHER" id="PTHR34475">
    <property type="match status" value="1"/>
</dbReference>
<dbReference type="PANTHER" id="PTHR34475:SF1">
    <property type="entry name" value="CYTOSKELETON PROTEIN RODZ"/>
    <property type="match status" value="1"/>
</dbReference>
<dbReference type="Pfam" id="PF13464">
    <property type="entry name" value="RodZ_C"/>
    <property type="match status" value="1"/>
</dbReference>
<keyword evidence="4" id="KW-1185">Reference proteome</keyword>
<dbReference type="Pfam" id="PF13413">
    <property type="entry name" value="HTH_25"/>
    <property type="match status" value="1"/>
</dbReference>
<protein>
    <recommendedName>
        <fullName evidence="2">Cytoskeleton protein RodZ-like C-terminal domain-containing protein</fullName>
    </recommendedName>
</protein>
<dbReference type="RefSeq" id="WP_077405803.1">
    <property type="nucleotide sequence ID" value="NZ_CP019650.1"/>
</dbReference>
<dbReference type="AlphaFoldDB" id="A0A1Q2M712"/>
<dbReference type="InterPro" id="IPR050400">
    <property type="entry name" value="Bact_Cytoskel_RodZ"/>
</dbReference>
<evidence type="ECO:0000313" key="3">
    <source>
        <dbReference type="EMBL" id="AQQ68466.1"/>
    </source>
</evidence>
<sequence length="352" mass="36111">MSSNDSSVASTEHASGQTSLVSVGGQLRAAREQAGLEIEELASRLCMTAEKLRILEQDDFDRLAGAIYVRGYIRNACKELGLDAEPLLDAFAQQSPGDSTPHIPEMPRGMKVEGSGAAGGESSFRPLVLVLAIAAAGGYWWFGMQGGAPAQNVDPAFTEMTQEPELAPEAPVAMAEVIESGADVQEPTADAVEVVASDSGVSELESVSPVAQPEADAQAVFAPAVVADSTVSSGSAQELAASSEPKVAPEQQIAAAAAEPALKAEAALAVTISEAALSLSFSEEAWIEVVDAAGNKLLSRLQPAGSTVELTGEAPFNVMMGNAAATTVSYAGEVVDSAPLGTRRTRKLIVGG</sequence>